<accession>A0A0F5HLP4</accession>
<sequence>MKDNKEKISNTPTTAEQSKLKPKENKEKAFPVHPDTHSSGAGGMVSPD</sequence>
<gene>
    <name evidence="2" type="ORF">QY95_02531</name>
</gene>
<organism evidence="2 3">
    <name type="scientific">Bacillus thermotolerans</name>
    <name type="common">Quasibacillus thermotolerans</name>
    <dbReference type="NCBI Taxonomy" id="1221996"/>
    <lineage>
        <taxon>Bacteria</taxon>
        <taxon>Bacillati</taxon>
        <taxon>Bacillota</taxon>
        <taxon>Bacilli</taxon>
        <taxon>Bacillales</taxon>
        <taxon>Bacillaceae</taxon>
        <taxon>Bacillus</taxon>
    </lineage>
</organism>
<evidence type="ECO:0000313" key="3">
    <source>
        <dbReference type="Proteomes" id="UP000031563"/>
    </source>
</evidence>
<reference evidence="2" key="1">
    <citation type="submission" date="2015-02" db="EMBL/GenBank/DDBJ databases">
        <title>Genome Assembly of Bacillaceae bacterium MTCC 8252.</title>
        <authorList>
            <person name="Verma A."/>
            <person name="Khatri I."/>
            <person name="Mual P."/>
            <person name="Subramanian S."/>
            <person name="Krishnamurthi S."/>
        </authorList>
    </citation>
    <scope>NUCLEOTIDE SEQUENCE [LARGE SCALE GENOMIC DNA]</scope>
    <source>
        <strain evidence="2">MTCC 8252</strain>
    </source>
</reference>
<evidence type="ECO:0000313" key="2">
    <source>
        <dbReference type="EMBL" id="KKB39091.1"/>
    </source>
</evidence>
<feature type="region of interest" description="Disordered" evidence="1">
    <location>
        <begin position="1"/>
        <end position="48"/>
    </location>
</feature>
<dbReference type="Proteomes" id="UP000031563">
    <property type="component" value="Unassembled WGS sequence"/>
</dbReference>
<dbReference type="STRING" id="1221996.QY95_02531"/>
<keyword evidence="3" id="KW-1185">Reference proteome</keyword>
<evidence type="ECO:0000256" key="1">
    <source>
        <dbReference type="SAM" id="MobiDB-lite"/>
    </source>
</evidence>
<protein>
    <submittedName>
        <fullName evidence="2">Uncharacterized protein</fullName>
    </submittedName>
</protein>
<dbReference type="EMBL" id="JWIR02000043">
    <property type="protein sequence ID" value="KKB39091.1"/>
    <property type="molecule type" value="Genomic_DNA"/>
</dbReference>
<comment type="caution">
    <text evidence="2">The sequence shown here is derived from an EMBL/GenBank/DDBJ whole genome shotgun (WGS) entry which is preliminary data.</text>
</comment>
<accession>A0A0F5I0R0</accession>
<proteinExistence type="predicted"/>
<dbReference type="AlphaFoldDB" id="A0A0F5HLP4"/>
<feature type="compositionally biased region" description="Basic and acidic residues" evidence="1">
    <location>
        <begin position="18"/>
        <end position="36"/>
    </location>
</feature>
<dbReference type="RefSeq" id="WP_156994609.1">
    <property type="nucleotide sequence ID" value="NZ_JWIQ02000073.1"/>
</dbReference>
<name>A0A0F5HLP4_BACTR</name>